<organism evidence="4 5">
    <name type="scientific">Celeribacter neptunius</name>
    <dbReference type="NCBI Taxonomy" id="588602"/>
    <lineage>
        <taxon>Bacteria</taxon>
        <taxon>Pseudomonadati</taxon>
        <taxon>Pseudomonadota</taxon>
        <taxon>Alphaproteobacteria</taxon>
        <taxon>Rhodobacterales</taxon>
        <taxon>Roseobacteraceae</taxon>
        <taxon>Celeribacter</taxon>
    </lineage>
</organism>
<feature type="domain" description="Methyltransferase type 11" evidence="3">
    <location>
        <begin position="70"/>
        <end position="117"/>
    </location>
</feature>
<dbReference type="Gene3D" id="3.40.50.150">
    <property type="entry name" value="Vaccinia Virus protein VP39"/>
    <property type="match status" value="1"/>
</dbReference>
<dbReference type="Pfam" id="PF08241">
    <property type="entry name" value="Methyltransf_11"/>
    <property type="match status" value="1"/>
</dbReference>
<dbReference type="SUPFAM" id="SSF53335">
    <property type="entry name" value="S-adenosyl-L-methionine-dependent methyltransferases"/>
    <property type="match status" value="1"/>
</dbReference>
<accession>A0A1I3SMB9</accession>
<dbReference type="GO" id="GO:0032259">
    <property type="term" value="P:methylation"/>
    <property type="evidence" value="ECO:0007669"/>
    <property type="project" value="UniProtKB-KW"/>
</dbReference>
<protein>
    <submittedName>
        <fullName evidence="4">Methyltransferase domain-containing protein</fullName>
    </submittedName>
</protein>
<evidence type="ECO:0000256" key="1">
    <source>
        <dbReference type="ARBA" id="ARBA00022603"/>
    </source>
</evidence>
<evidence type="ECO:0000259" key="3">
    <source>
        <dbReference type="Pfam" id="PF08241"/>
    </source>
</evidence>
<evidence type="ECO:0000256" key="2">
    <source>
        <dbReference type="ARBA" id="ARBA00022679"/>
    </source>
</evidence>
<keyword evidence="5" id="KW-1185">Reference proteome</keyword>
<dbReference type="Proteomes" id="UP000199630">
    <property type="component" value="Unassembled WGS sequence"/>
</dbReference>
<keyword evidence="2 4" id="KW-0808">Transferase</keyword>
<dbReference type="AlphaFoldDB" id="A0A1I3SMB9"/>
<dbReference type="InterPro" id="IPR013216">
    <property type="entry name" value="Methyltransf_11"/>
</dbReference>
<reference evidence="5" key="1">
    <citation type="submission" date="2016-10" db="EMBL/GenBank/DDBJ databases">
        <authorList>
            <person name="Varghese N."/>
            <person name="Submissions S."/>
        </authorList>
    </citation>
    <scope>NUCLEOTIDE SEQUENCE [LARGE SCALE GENOMIC DNA]</scope>
    <source>
        <strain evidence="5">DSM 26471</strain>
    </source>
</reference>
<dbReference type="OrthoDB" id="9793723at2"/>
<dbReference type="EMBL" id="FORH01000004">
    <property type="protein sequence ID" value="SFJ59540.1"/>
    <property type="molecule type" value="Genomic_DNA"/>
</dbReference>
<keyword evidence="1 4" id="KW-0489">Methyltransferase</keyword>
<gene>
    <name evidence="4" type="ORF">SAMN04487991_2512</name>
</gene>
<evidence type="ECO:0000313" key="5">
    <source>
        <dbReference type="Proteomes" id="UP000199630"/>
    </source>
</evidence>
<proteinExistence type="predicted"/>
<dbReference type="CDD" id="cd02440">
    <property type="entry name" value="AdoMet_MTases"/>
    <property type="match status" value="1"/>
</dbReference>
<dbReference type="GO" id="GO:0008757">
    <property type="term" value="F:S-adenosylmethionine-dependent methyltransferase activity"/>
    <property type="evidence" value="ECO:0007669"/>
    <property type="project" value="InterPro"/>
</dbReference>
<dbReference type="InterPro" id="IPR029063">
    <property type="entry name" value="SAM-dependent_MTases_sf"/>
</dbReference>
<dbReference type="InterPro" id="IPR050602">
    <property type="entry name" value="Malonyl-ACP_OMT"/>
</dbReference>
<name>A0A1I3SMB9_9RHOB</name>
<dbReference type="PANTHER" id="PTHR13090">
    <property type="entry name" value="ARGININE-HYDROXYLASE NDUFAF5, MITOCHONDRIAL"/>
    <property type="match status" value="1"/>
</dbReference>
<dbReference type="PANTHER" id="PTHR13090:SF1">
    <property type="entry name" value="ARGININE-HYDROXYLASE NDUFAF5, MITOCHONDRIAL"/>
    <property type="match status" value="1"/>
</dbReference>
<sequence>MSNTAPLVDRDQLSRNRRRAVRMSGDFFLHEEARFEIEDRLEMVTKSFSSPAIVTGFPALWQEWFPEAKVVSDEDFLALEENAHDLVIHAMSLHWANDPVGQLIQCNRALKPDGLMIAVFFGDQSLNELRACLGQAETMISGGLSPRVLPMGELRDLGALLQRASFALPVADKSVRMVTYPSLKRLASDLRAMGEGNALSARHKRAGKKALFDQAEKLYRTHFSDGDRLTATFDLVFLTGWAPDASQPKPLMPGSAKMRLSEALKTEEFKLPDG</sequence>
<dbReference type="STRING" id="588602.SAMN04487991_2512"/>
<evidence type="ECO:0000313" key="4">
    <source>
        <dbReference type="EMBL" id="SFJ59540.1"/>
    </source>
</evidence>